<dbReference type="Pfam" id="PF01926">
    <property type="entry name" value="MMR_HSR1"/>
    <property type="match status" value="1"/>
</dbReference>
<dbReference type="EMBL" id="JAUKUA010000007">
    <property type="protein sequence ID" value="KAK0704363.1"/>
    <property type="molecule type" value="Genomic_DNA"/>
</dbReference>
<accession>A0AA39ZVG5</accession>
<dbReference type="InterPro" id="IPR018712">
    <property type="entry name" value="Tle1-like_cat"/>
</dbReference>
<dbReference type="CDD" id="cd00882">
    <property type="entry name" value="Ras_like_GTPase"/>
    <property type="match status" value="1"/>
</dbReference>
<dbReference type="Proteomes" id="UP001172102">
    <property type="component" value="Unassembled WGS sequence"/>
</dbReference>
<evidence type="ECO:0000259" key="1">
    <source>
        <dbReference type="Pfam" id="PF01926"/>
    </source>
</evidence>
<dbReference type="SUPFAM" id="SSF52540">
    <property type="entry name" value="P-loop containing nucleoside triphosphate hydrolases"/>
    <property type="match status" value="1"/>
</dbReference>
<evidence type="ECO:0000313" key="4">
    <source>
        <dbReference type="Proteomes" id="UP001172102"/>
    </source>
</evidence>
<feature type="domain" description="T6SS Phospholipase effector Tle1-like catalytic" evidence="2">
    <location>
        <begin position="7"/>
        <end position="274"/>
    </location>
</feature>
<reference evidence="3" key="1">
    <citation type="submission" date="2023-06" db="EMBL/GenBank/DDBJ databases">
        <title>Genome-scale phylogeny and comparative genomics of the fungal order Sordariales.</title>
        <authorList>
            <consortium name="Lawrence Berkeley National Laboratory"/>
            <person name="Hensen N."/>
            <person name="Bonometti L."/>
            <person name="Westerberg I."/>
            <person name="Brannstrom I.O."/>
            <person name="Guillou S."/>
            <person name="Cros-Aarteil S."/>
            <person name="Calhoun S."/>
            <person name="Haridas S."/>
            <person name="Kuo A."/>
            <person name="Mondo S."/>
            <person name="Pangilinan J."/>
            <person name="Riley R."/>
            <person name="Labutti K."/>
            <person name="Andreopoulos B."/>
            <person name="Lipzen A."/>
            <person name="Chen C."/>
            <person name="Yanf M."/>
            <person name="Daum C."/>
            <person name="Ng V."/>
            <person name="Clum A."/>
            <person name="Steindorff A."/>
            <person name="Ohm R."/>
            <person name="Martin F."/>
            <person name="Silar P."/>
            <person name="Natvig D."/>
            <person name="Lalanne C."/>
            <person name="Gautier V."/>
            <person name="Ament-Velasquez S.L."/>
            <person name="Kruys A."/>
            <person name="Hutchinson M.I."/>
            <person name="Powell A.J."/>
            <person name="Barry K."/>
            <person name="Miller A.N."/>
            <person name="Grigoriev I.V."/>
            <person name="Debuchy R."/>
            <person name="Gladieux P."/>
            <person name="Thoren M.H."/>
            <person name="Johannesson H."/>
        </authorList>
    </citation>
    <scope>NUCLEOTIDE SEQUENCE</scope>
    <source>
        <strain evidence="3">SMH4607-1</strain>
    </source>
</reference>
<dbReference type="PANTHER" id="PTHR33840">
    <property type="match status" value="1"/>
</dbReference>
<sequence length="952" mass="106525">MMQRPVRLIICVDGTWCSPDGSHGARNQNITNIYRIFASVQTGIVKDAADGREYEQRKHYVKGIGADDDLSWVHRVHVGIHGNKCLEQIRDVYQMCCQLGSEDEVWMFGFSRGAYVVRAVAGLLHFLWCLVPPSRDDSRSSFKQEYEQMLKLYAKMQKQKKLEEGAIHHMFVAKTQPPPKIRFVGVFDTVKAVSDENLYDISFNHSIAHMRHAVALSENRDHFRPETVYPNLSNKASGLIKRSIVQAWFIGAHMDMGGSNEHDGLALYPLQWMLIEAQNLGLCLAFDGNYGGRSRLPNPLHVVALESEAEGREEETNTPWSCKVKNGIVVTMHDVRSVHDPKGEHGERYQIRTHQKRATGWPKSPRRPFALSDGEWELIGYCGFAPQGTIIHPSVYLLLDEFSKSTLGIPTFGFKKDQNPIERLRLTMLGTTTMGISPSTLEVPNMGFWNMQALSTLKGPGAIRILVCGNCGVGKSTLINTVFGAEVTTASDRVRGTHEIRQELTSKDRSDLIVHDSGGFEAGTADQFDAVESFLKEKSAESNIDDRLHVIWFCIEATSDRTVQTATEKLFETVSHHAQDVPIIVIATKKDRLFGAKMMELKQLRRRENRKVTMEELDGYAEVQVQTRVEEIKEEMLKVKGGRFDDCIAVDKDDESSIQRLTEITAESFTHDRVRLLYIRAQVTRIDLKISLALDETMIVYKRILKTATGSGSIPMASSSNRMAAAINICSVIINCFGLPRVTPETLFQICKANLLDDLGNNFAVFLAEGLATVAMGATILTAGMPFFLVPMAVNIPAVVPATTRLFLMLACDLILVLTRAFQEAVSRCVGQPLERDVETAAVAYRAHYKSVHDEVRRLVPRRDVVANFRVDRVFEGIKGVVGKYRKEMDVGEPAAFSSLPASPPLFQYAMNRNSSLTLARSSISDEKWSDTMEEEEEITKGIEALSLQGRV</sequence>
<proteinExistence type="predicted"/>
<evidence type="ECO:0000259" key="2">
    <source>
        <dbReference type="Pfam" id="PF09994"/>
    </source>
</evidence>
<evidence type="ECO:0008006" key="5">
    <source>
        <dbReference type="Google" id="ProtNLM"/>
    </source>
</evidence>
<dbReference type="GO" id="GO:0005525">
    <property type="term" value="F:GTP binding"/>
    <property type="evidence" value="ECO:0007669"/>
    <property type="project" value="InterPro"/>
</dbReference>
<dbReference type="Pfam" id="PF09994">
    <property type="entry name" value="T6SS_Tle1-like_cat"/>
    <property type="match status" value="1"/>
</dbReference>
<comment type="caution">
    <text evidence="3">The sequence shown here is derived from an EMBL/GenBank/DDBJ whole genome shotgun (WGS) entry which is preliminary data.</text>
</comment>
<gene>
    <name evidence="3" type="ORF">B0H67DRAFT_557189</name>
</gene>
<dbReference type="AlphaFoldDB" id="A0AA39ZVG5"/>
<protein>
    <recommendedName>
        <fullName evidence="5">DUF2235 domain-containing protein</fullName>
    </recommendedName>
</protein>
<dbReference type="InterPro" id="IPR027417">
    <property type="entry name" value="P-loop_NTPase"/>
</dbReference>
<name>A0AA39ZVG5_9PEZI</name>
<evidence type="ECO:0000313" key="3">
    <source>
        <dbReference type="EMBL" id="KAK0704363.1"/>
    </source>
</evidence>
<dbReference type="InterPro" id="IPR006073">
    <property type="entry name" value="GTP-bd"/>
</dbReference>
<dbReference type="Gene3D" id="3.40.50.300">
    <property type="entry name" value="P-loop containing nucleotide triphosphate hydrolases"/>
    <property type="match status" value="1"/>
</dbReference>
<dbReference type="PANTHER" id="PTHR33840:SF1">
    <property type="entry name" value="TLE1 PHOSPHOLIPASE DOMAIN-CONTAINING PROTEIN"/>
    <property type="match status" value="1"/>
</dbReference>
<organism evidence="3 4">
    <name type="scientific">Lasiosphaeris hirsuta</name>
    <dbReference type="NCBI Taxonomy" id="260670"/>
    <lineage>
        <taxon>Eukaryota</taxon>
        <taxon>Fungi</taxon>
        <taxon>Dikarya</taxon>
        <taxon>Ascomycota</taxon>
        <taxon>Pezizomycotina</taxon>
        <taxon>Sordariomycetes</taxon>
        <taxon>Sordariomycetidae</taxon>
        <taxon>Sordariales</taxon>
        <taxon>Lasiosphaeriaceae</taxon>
        <taxon>Lasiosphaeris</taxon>
    </lineage>
</organism>
<feature type="domain" description="G" evidence="1">
    <location>
        <begin position="464"/>
        <end position="589"/>
    </location>
</feature>
<keyword evidence="4" id="KW-1185">Reference proteome</keyword>